<keyword evidence="4" id="KW-1185">Reference proteome</keyword>
<evidence type="ECO:0000256" key="1">
    <source>
        <dbReference type="SAM" id="MobiDB-lite"/>
    </source>
</evidence>
<gene>
    <name evidence="3" type="ORF">HGA15_32160</name>
</gene>
<feature type="compositionally biased region" description="Polar residues" evidence="1">
    <location>
        <begin position="25"/>
        <end position="34"/>
    </location>
</feature>
<comment type="caution">
    <text evidence="3">The sequence shown here is derived from an EMBL/GenBank/DDBJ whole genome shotgun (WGS) entry which is preliminary data.</text>
</comment>
<dbReference type="EMBL" id="JAAXOT010000026">
    <property type="protein sequence ID" value="NKY60713.1"/>
    <property type="molecule type" value="Genomic_DNA"/>
</dbReference>
<dbReference type="Proteomes" id="UP000570678">
    <property type="component" value="Unassembled WGS sequence"/>
</dbReference>
<evidence type="ECO:0000313" key="3">
    <source>
        <dbReference type="EMBL" id="NKY60713.1"/>
    </source>
</evidence>
<dbReference type="AlphaFoldDB" id="A0A846YPL4"/>
<dbReference type="RefSeq" id="WP_062980204.1">
    <property type="nucleotide sequence ID" value="NZ_JAAXOT010000026.1"/>
</dbReference>
<dbReference type="PROSITE" id="PS51257">
    <property type="entry name" value="PROKAR_LIPOPROTEIN"/>
    <property type="match status" value="1"/>
</dbReference>
<proteinExistence type="predicted"/>
<reference evidence="3 4" key="1">
    <citation type="submission" date="2020-04" db="EMBL/GenBank/DDBJ databases">
        <title>MicrobeNet Type strains.</title>
        <authorList>
            <person name="Nicholson A.C."/>
        </authorList>
    </citation>
    <scope>NUCLEOTIDE SEQUENCE [LARGE SCALE GENOMIC DNA]</scope>
    <source>
        <strain evidence="3 4">JCM 3332</strain>
    </source>
</reference>
<accession>A0A846YPL4</accession>
<organism evidence="3 4">
    <name type="scientific">Nocardia flavorosea</name>
    <dbReference type="NCBI Taxonomy" id="53429"/>
    <lineage>
        <taxon>Bacteria</taxon>
        <taxon>Bacillati</taxon>
        <taxon>Actinomycetota</taxon>
        <taxon>Actinomycetes</taxon>
        <taxon>Mycobacteriales</taxon>
        <taxon>Nocardiaceae</taxon>
        <taxon>Nocardia</taxon>
    </lineage>
</organism>
<evidence type="ECO:0000256" key="2">
    <source>
        <dbReference type="SAM" id="SignalP"/>
    </source>
</evidence>
<feature type="signal peptide" evidence="2">
    <location>
        <begin position="1"/>
        <end position="22"/>
    </location>
</feature>
<protein>
    <recommendedName>
        <fullName evidence="5">Lipoprotein</fullName>
    </recommendedName>
</protein>
<evidence type="ECO:0008006" key="5">
    <source>
        <dbReference type="Google" id="ProtNLM"/>
    </source>
</evidence>
<feature type="region of interest" description="Disordered" evidence="1">
    <location>
        <begin position="23"/>
        <end position="53"/>
    </location>
</feature>
<sequence length="241" mass="24894">MTLRKVGLVVAVTLPLALGACGSDDGSSAVSQATGRAGSAPGDADTSGAGAVPVPTLADGPDVCFRLITEQLGADIKAHEVLTSFSVPADLDSTPVLIGDPPPAGELTTCTVKFQNPDDPKKLLEADFDTDTGTFSDPAPLELRVTGDASEFDLEEHLIALSAVDAAPLAAFMDQQLGSLDKAYSGHAWSGVRLMPPDRTSPTHFLRVDVDGRLASNDVLDTGYAELAVNGTEVVANRLVP</sequence>
<name>A0A846YPL4_9NOCA</name>
<evidence type="ECO:0000313" key="4">
    <source>
        <dbReference type="Proteomes" id="UP000570678"/>
    </source>
</evidence>
<keyword evidence="2" id="KW-0732">Signal</keyword>
<feature type="chain" id="PRO_5032298626" description="Lipoprotein" evidence="2">
    <location>
        <begin position="23"/>
        <end position="241"/>
    </location>
</feature>